<evidence type="ECO:0000259" key="2">
    <source>
        <dbReference type="Pfam" id="PF00535"/>
    </source>
</evidence>
<name>A0A0M0K1U6_9EUKA</name>
<dbReference type="InterPro" id="IPR050834">
    <property type="entry name" value="Glycosyltransf_2"/>
</dbReference>
<gene>
    <name evidence="3" type="ORF">Ctob_008877</name>
</gene>
<dbReference type="PANTHER" id="PTHR43685:SF2">
    <property type="entry name" value="GLYCOSYLTRANSFERASE 2-LIKE DOMAIN-CONTAINING PROTEIN"/>
    <property type="match status" value="1"/>
</dbReference>
<keyword evidence="1" id="KW-0812">Transmembrane</keyword>
<dbReference type="InterPro" id="IPR029044">
    <property type="entry name" value="Nucleotide-diphossugar_trans"/>
</dbReference>
<protein>
    <submittedName>
        <fullName evidence="3">Glycosyltransferase-like family 2</fullName>
    </submittedName>
</protein>
<dbReference type="AlphaFoldDB" id="A0A0M0K1U6"/>
<accession>A0A0M0K1U6</accession>
<dbReference type="GO" id="GO:0016740">
    <property type="term" value="F:transferase activity"/>
    <property type="evidence" value="ECO:0007669"/>
    <property type="project" value="UniProtKB-KW"/>
</dbReference>
<keyword evidence="1" id="KW-1133">Transmembrane helix</keyword>
<keyword evidence="4" id="KW-1185">Reference proteome</keyword>
<reference evidence="4" key="1">
    <citation type="journal article" date="2015" name="PLoS Genet.">
        <title>Genome Sequence and Transcriptome Analyses of Chrysochromulina tobin: Metabolic Tools for Enhanced Algal Fitness in the Prominent Order Prymnesiales (Haptophyceae).</title>
        <authorList>
            <person name="Hovde B.T."/>
            <person name="Deodato C.R."/>
            <person name="Hunsperger H.M."/>
            <person name="Ryken S.A."/>
            <person name="Yost W."/>
            <person name="Jha R.K."/>
            <person name="Patterson J."/>
            <person name="Monnat R.J. Jr."/>
            <person name="Barlow S.B."/>
            <person name="Starkenburg S.R."/>
            <person name="Cattolico R.A."/>
        </authorList>
    </citation>
    <scope>NUCLEOTIDE SEQUENCE</scope>
    <source>
        <strain evidence="4">CCMP291</strain>
    </source>
</reference>
<dbReference type="Gene3D" id="3.90.550.10">
    <property type="entry name" value="Spore Coat Polysaccharide Biosynthesis Protein SpsA, Chain A"/>
    <property type="match status" value="1"/>
</dbReference>
<dbReference type="Proteomes" id="UP000037460">
    <property type="component" value="Unassembled WGS sequence"/>
</dbReference>
<feature type="domain" description="Glycosyltransferase 2-like" evidence="2">
    <location>
        <begin position="302"/>
        <end position="373"/>
    </location>
</feature>
<keyword evidence="3" id="KW-0808">Transferase</keyword>
<keyword evidence="1" id="KW-0472">Membrane</keyword>
<dbReference type="EMBL" id="JWZX01001687">
    <property type="protein sequence ID" value="KOO32785.1"/>
    <property type="molecule type" value="Genomic_DNA"/>
</dbReference>
<dbReference type="PANTHER" id="PTHR43685">
    <property type="entry name" value="GLYCOSYLTRANSFERASE"/>
    <property type="match status" value="1"/>
</dbReference>
<sequence length="601" mass="66833">MYLLDQQRAGLDALIVGVVDPLIFSVHDAPIGSALVQTVIRSWIVTVVKRECASHVHEVVDSEVALSKRVVTSDNDPITCVAFVLVEHIDLAVYEPECAQSKAAAAAAASSDELVAAKSTTRECISNLEGCLVKEEKMPPPRTSTSAVLSCTPKRLFLVVLCLFAVILLTEVLMLPNLIGVAALPVPTTADNSAPDEGAQVAVAAPPASLRPVTGAPPNISVIMPCYGHVHFLEEALNSVIKQQYPPAEILVVDDGSPEECGKFASDMLDGSLASARRRSIRQLQTWWGWGDGDMVRFRDEVLVTPNRGVAHARNSGIRRARGDWIMCLDADDTVSPNYFMEAMAHVAQQPATNLVYADQQFFGESRWQWHVPDVQRVDMALVNGPLPLMTLFRRALWQATPHGFDEALPKGHEDWAFWLQLTRLALKPHKLEGFLTQYRFKKNSKMRNRELNNPEVPRLLRTLFADLYPVRKLLLDHHELLKPNGFSESVRMDVSVSQHLCPQRSAPHLWRGMILQAKKDHAAAARAYNDSKARAAPYDWQPAFRLWRLYSWQLADPAAAERERQHLLQLWGAAQFAWYSTDVWGEVLDFESAVPEGGAG</sequence>
<evidence type="ECO:0000313" key="4">
    <source>
        <dbReference type="Proteomes" id="UP000037460"/>
    </source>
</evidence>
<dbReference type="InterPro" id="IPR001173">
    <property type="entry name" value="Glyco_trans_2-like"/>
</dbReference>
<feature type="transmembrane region" description="Helical" evidence="1">
    <location>
        <begin position="156"/>
        <end position="179"/>
    </location>
</feature>
<dbReference type="Pfam" id="PF00535">
    <property type="entry name" value="Glycos_transf_2"/>
    <property type="match status" value="2"/>
</dbReference>
<evidence type="ECO:0000313" key="3">
    <source>
        <dbReference type="EMBL" id="KOO32785.1"/>
    </source>
</evidence>
<feature type="domain" description="Glycosyltransferase 2-like" evidence="2">
    <location>
        <begin position="221"/>
        <end position="270"/>
    </location>
</feature>
<organism evidence="3 4">
    <name type="scientific">Chrysochromulina tobinii</name>
    <dbReference type="NCBI Taxonomy" id="1460289"/>
    <lineage>
        <taxon>Eukaryota</taxon>
        <taxon>Haptista</taxon>
        <taxon>Haptophyta</taxon>
        <taxon>Prymnesiophyceae</taxon>
        <taxon>Prymnesiales</taxon>
        <taxon>Chrysochromulinaceae</taxon>
        <taxon>Chrysochromulina</taxon>
    </lineage>
</organism>
<dbReference type="SUPFAM" id="SSF53448">
    <property type="entry name" value="Nucleotide-diphospho-sugar transferases"/>
    <property type="match status" value="1"/>
</dbReference>
<dbReference type="OrthoDB" id="10266983at2759"/>
<evidence type="ECO:0000256" key="1">
    <source>
        <dbReference type="SAM" id="Phobius"/>
    </source>
</evidence>
<proteinExistence type="predicted"/>
<dbReference type="CDD" id="cd00761">
    <property type="entry name" value="Glyco_tranf_GTA_type"/>
    <property type="match status" value="1"/>
</dbReference>
<comment type="caution">
    <text evidence="3">The sequence shown here is derived from an EMBL/GenBank/DDBJ whole genome shotgun (WGS) entry which is preliminary data.</text>
</comment>